<dbReference type="InterPro" id="IPR018497">
    <property type="entry name" value="Peptidase_M13_C"/>
</dbReference>
<dbReference type="AlphaFoldDB" id="A0A0N5AJB9"/>
<keyword evidence="3" id="KW-0645">Protease</keyword>
<dbReference type="WBParaSite" id="SMUV_0000455401-mRNA-1">
    <property type="protein sequence ID" value="SMUV_0000455401-mRNA-1"/>
    <property type="gene ID" value="SMUV_0000455401"/>
</dbReference>
<dbReference type="InterPro" id="IPR008753">
    <property type="entry name" value="Peptidase_M13_N"/>
</dbReference>
<evidence type="ECO:0000259" key="9">
    <source>
        <dbReference type="Pfam" id="PF05649"/>
    </source>
</evidence>
<evidence type="ECO:0000256" key="1">
    <source>
        <dbReference type="ARBA" id="ARBA00001947"/>
    </source>
</evidence>
<keyword evidence="5" id="KW-0378">Hydrolase</keyword>
<evidence type="ECO:0000256" key="2">
    <source>
        <dbReference type="ARBA" id="ARBA00007357"/>
    </source>
</evidence>
<keyword evidence="7" id="KW-0482">Metalloprotease</keyword>
<dbReference type="PROSITE" id="PS51885">
    <property type="entry name" value="NEPRILYSIN"/>
    <property type="match status" value="1"/>
</dbReference>
<feature type="domain" description="Peptidase M13 C-terminal" evidence="8">
    <location>
        <begin position="497"/>
        <end position="702"/>
    </location>
</feature>
<evidence type="ECO:0000256" key="5">
    <source>
        <dbReference type="ARBA" id="ARBA00022801"/>
    </source>
</evidence>
<dbReference type="InterPro" id="IPR024079">
    <property type="entry name" value="MetalloPept_cat_dom_sf"/>
</dbReference>
<dbReference type="GO" id="GO:0004222">
    <property type="term" value="F:metalloendopeptidase activity"/>
    <property type="evidence" value="ECO:0007669"/>
    <property type="project" value="InterPro"/>
</dbReference>
<feature type="domain" description="Peptidase M13 N-terminal" evidence="9">
    <location>
        <begin position="47"/>
        <end position="438"/>
    </location>
</feature>
<dbReference type="GO" id="GO:0005886">
    <property type="term" value="C:plasma membrane"/>
    <property type="evidence" value="ECO:0007669"/>
    <property type="project" value="TreeGrafter"/>
</dbReference>
<dbReference type="Gene3D" id="3.40.390.10">
    <property type="entry name" value="Collagenase (Catalytic Domain)"/>
    <property type="match status" value="1"/>
</dbReference>
<dbReference type="SUPFAM" id="SSF55486">
    <property type="entry name" value="Metalloproteases ('zincins'), catalytic domain"/>
    <property type="match status" value="1"/>
</dbReference>
<dbReference type="Gene3D" id="1.10.1380.10">
    <property type="entry name" value="Neutral endopeptidase , domain2"/>
    <property type="match status" value="1"/>
</dbReference>
<evidence type="ECO:0000313" key="10">
    <source>
        <dbReference type="Proteomes" id="UP000046393"/>
    </source>
</evidence>
<evidence type="ECO:0000256" key="6">
    <source>
        <dbReference type="ARBA" id="ARBA00022833"/>
    </source>
</evidence>
<dbReference type="Pfam" id="PF01431">
    <property type="entry name" value="Peptidase_M13"/>
    <property type="match status" value="1"/>
</dbReference>
<sequence>MLMKALALFEPKYEQFEIDNADEMSNSRISFTRPEVILSSINPAADPCDDFYEYACGNWMVEHPIPDDAPSVSNFENLGQKLEFALKKLLEEPYDEATEGEAVGKAKKFYQICLNETLIAMTWRFTFLRVISSLGGWPTLNPTKSVDQTKIEKLYGILVAKYRADFLFKATVNLDDKNSEVYVLVIDQPTVLLQSSKAYDVESEERKAYVTLLRDVLKIFNVDPKLMDIDMENMLEFETQLANFTVPDGNRHDVGSLYSKSTLRELSKKYKYFNWTLFFKTLFQNITYENGTKITIDENAEIVLYGKEFFDNFDILISRFDKRTIINYLSWSWFFKNMLRDLPDPFAMIILKFYHMQVPKLRWHNCVNRINSLMQMATSSMYVKRYFDHKAKQQVEEMIELITQSFSEMLQSEEWITKETKKVAQEKVNAMHRKIGYPDYLNNASAVDEEYKEYKVYMHNFFRTKYNFIEAYQRDILRKLNTKVDRDRWVAGAALVNAFYSPNANEIIFPAGILQPVFYDKNFPPSMNFGGIGVVIGHEITHGFDDRGRLYDKYGNIRQWWDNATVLEFEKRAKCITEQYAEFSLRQVNMSVDGQLTKGENIADNGGIKQAYAAYKKYEKQHPISLKLPGINMTNDQLFFINYAQIWCGAMNDKEAARKVSFSEHCPGIIRVRGPLSNSLDFAKTFNCPLGSSMNPVRKCRVW</sequence>
<dbReference type="CDD" id="cd08662">
    <property type="entry name" value="M13"/>
    <property type="match status" value="1"/>
</dbReference>
<evidence type="ECO:0000313" key="11">
    <source>
        <dbReference type="WBParaSite" id="SMUV_0000455401-mRNA-1"/>
    </source>
</evidence>
<dbReference type="PRINTS" id="PR00786">
    <property type="entry name" value="NEPRILYSIN"/>
</dbReference>
<organism evidence="10 11">
    <name type="scientific">Syphacia muris</name>
    <dbReference type="NCBI Taxonomy" id="451379"/>
    <lineage>
        <taxon>Eukaryota</taxon>
        <taxon>Metazoa</taxon>
        <taxon>Ecdysozoa</taxon>
        <taxon>Nematoda</taxon>
        <taxon>Chromadorea</taxon>
        <taxon>Rhabditida</taxon>
        <taxon>Spirurina</taxon>
        <taxon>Oxyuridomorpha</taxon>
        <taxon>Oxyuroidea</taxon>
        <taxon>Oxyuridae</taxon>
        <taxon>Syphacia</taxon>
    </lineage>
</organism>
<evidence type="ECO:0000256" key="7">
    <source>
        <dbReference type="ARBA" id="ARBA00023049"/>
    </source>
</evidence>
<name>A0A0N5AJB9_9BILA</name>
<reference evidence="11" key="1">
    <citation type="submission" date="2017-02" db="UniProtKB">
        <authorList>
            <consortium name="WormBaseParasite"/>
        </authorList>
    </citation>
    <scope>IDENTIFICATION</scope>
</reference>
<evidence type="ECO:0000259" key="8">
    <source>
        <dbReference type="Pfam" id="PF01431"/>
    </source>
</evidence>
<dbReference type="InterPro" id="IPR000718">
    <property type="entry name" value="Peptidase_M13"/>
</dbReference>
<comment type="cofactor">
    <cofactor evidence="1">
        <name>Zn(2+)</name>
        <dbReference type="ChEBI" id="CHEBI:29105"/>
    </cofactor>
</comment>
<dbReference type="InterPro" id="IPR042089">
    <property type="entry name" value="Peptidase_M13_dom_2"/>
</dbReference>
<keyword evidence="10" id="KW-1185">Reference proteome</keyword>
<accession>A0A0N5AJB9</accession>
<dbReference type="GO" id="GO:0046872">
    <property type="term" value="F:metal ion binding"/>
    <property type="evidence" value="ECO:0007669"/>
    <property type="project" value="UniProtKB-KW"/>
</dbReference>
<dbReference type="STRING" id="451379.A0A0N5AJB9"/>
<protein>
    <submittedName>
        <fullName evidence="11">Neprilysin</fullName>
    </submittedName>
</protein>
<comment type="similarity">
    <text evidence="2">Belongs to the peptidase M13 family.</text>
</comment>
<dbReference type="Pfam" id="PF05649">
    <property type="entry name" value="Peptidase_M13_N"/>
    <property type="match status" value="1"/>
</dbReference>
<evidence type="ECO:0000256" key="3">
    <source>
        <dbReference type="ARBA" id="ARBA00022670"/>
    </source>
</evidence>
<keyword evidence="6" id="KW-0862">Zinc</keyword>
<evidence type="ECO:0000256" key="4">
    <source>
        <dbReference type="ARBA" id="ARBA00022723"/>
    </source>
</evidence>
<dbReference type="Proteomes" id="UP000046393">
    <property type="component" value="Unplaced"/>
</dbReference>
<dbReference type="PANTHER" id="PTHR11733:SF230">
    <property type="entry name" value="NEPRILYSIN-2"/>
    <property type="match status" value="1"/>
</dbReference>
<dbReference type="PANTHER" id="PTHR11733">
    <property type="entry name" value="ZINC METALLOPROTEASE FAMILY M13 NEPRILYSIN-RELATED"/>
    <property type="match status" value="1"/>
</dbReference>
<proteinExistence type="inferred from homology"/>
<keyword evidence="4" id="KW-0479">Metal-binding</keyword>
<dbReference type="GO" id="GO:0016485">
    <property type="term" value="P:protein processing"/>
    <property type="evidence" value="ECO:0007669"/>
    <property type="project" value="TreeGrafter"/>
</dbReference>